<evidence type="ECO:0000256" key="4">
    <source>
        <dbReference type="PIRSR" id="PIRSR606225-1"/>
    </source>
</evidence>
<keyword evidence="9" id="KW-1185">Reference proteome</keyword>
<dbReference type="Gene3D" id="3.10.290.10">
    <property type="entry name" value="RNA-binding S4 domain"/>
    <property type="match status" value="1"/>
</dbReference>
<dbReference type="InterPro" id="IPR050188">
    <property type="entry name" value="RluA_PseudoU_synthase"/>
</dbReference>
<gene>
    <name evidence="8" type="ORF">LARV_02930</name>
</gene>
<dbReference type="SMART" id="SM00363">
    <property type="entry name" value="S4"/>
    <property type="match status" value="1"/>
</dbReference>
<dbReference type="CDD" id="cd02869">
    <property type="entry name" value="PseudoU_synth_RluA_like"/>
    <property type="match status" value="1"/>
</dbReference>
<evidence type="ECO:0000256" key="3">
    <source>
        <dbReference type="ARBA" id="ARBA00023235"/>
    </source>
</evidence>
<dbReference type="PROSITE" id="PS50889">
    <property type="entry name" value="S4"/>
    <property type="match status" value="1"/>
</dbReference>
<evidence type="ECO:0000256" key="6">
    <source>
        <dbReference type="RuleBase" id="RU362028"/>
    </source>
</evidence>
<dbReference type="Proteomes" id="UP000055060">
    <property type="component" value="Unassembled WGS sequence"/>
</dbReference>
<evidence type="ECO:0000256" key="2">
    <source>
        <dbReference type="ARBA" id="ARBA00010876"/>
    </source>
</evidence>
<dbReference type="GO" id="GO:0000455">
    <property type="term" value="P:enzyme-directed rRNA pseudouridine synthesis"/>
    <property type="evidence" value="ECO:0007669"/>
    <property type="project" value="TreeGrafter"/>
</dbReference>
<dbReference type="STRING" id="360412.LARV_02930"/>
<dbReference type="InterPro" id="IPR006225">
    <property type="entry name" value="PsdUridine_synth_RluC/D"/>
</dbReference>
<dbReference type="GO" id="GO:0120159">
    <property type="term" value="F:rRNA pseudouridine synthase activity"/>
    <property type="evidence" value="ECO:0007669"/>
    <property type="project" value="UniProtKB-ARBA"/>
</dbReference>
<dbReference type="PROSITE" id="PS01129">
    <property type="entry name" value="PSI_RLU"/>
    <property type="match status" value="1"/>
</dbReference>
<keyword evidence="3 6" id="KW-0413">Isomerase</keyword>
<name>A0A0S7BHK9_9CHLR</name>
<dbReference type="Pfam" id="PF00849">
    <property type="entry name" value="PseudoU_synth_2"/>
    <property type="match status" value="1"/>
</dbReference>
<dbReference type="OrthoDB" id="9773999at2"/>
<dbReference type="PANTHER" id="PTHR21600">
    <property type="entry name" value="MITOCHONDRIAL RNA PSEUDOURIDINE SYNTHASE"/>
    <property type="match status" value="1"/>
</dbReference>
<evidence type="ECO:0000313" key="8">
    <source>
        <dbReference type="EMBL" id="GAP15149.1"/>
    </source>
</evidence>
<comment type="function">
    <text evidence="6">Responsible for synthesis of pseudouridine from uracil.</text>
</comment>
<evidence type="ECO:0000256" key="1">
    <source>
        <dbReference type="ARBA" id="ARBA00000073"/>
    </source>
</evidence>
<evidence type="ECO:0000256" key="5">
    <source>
        <dbReference type="PROSITE-ProRule" id="PRU00182"/>
    </source>
</evidence>
<dbReference type="SUPFAM" id="SSF55174">
    <property type="entry name" value="Alpha-L RNA-binding motif"/>
    <property type="match status" value="1"/>
</dbReference>
<evidence type="ECO:0000313" key="9">
    <source>
        <dbReference type="Proteomes" id="UP000055060"/>
    </source>
</evidence>
<dbReference type="InterPro" id="IPR006224">
    <property type="entry name" value="PsdUridine_synth_RluA-like_CS"/>
</dbReference>
<proteinExistence type="inferred from homology"/>
<dbReference type="EMBL" id="DF967972">
    <property type="protein sequence ID" value="GAP15149.1"/>
    <property type="molecule type" value="Genomic_DNA"/>
</dbReference>
<dbReference type="CDD" id="cd00165">
    <property type="entry name" value="S4"/>
    <property type="match status" value="1"/>
</dbReference>
<protein>
    <recommendedName>
        <fullName evidence="6">Pseudouridine synthase</fullName>
        <ecNumber evidence="6">5.4.99.-</ecNumber>
    </recommendedName>
</protein>
<comment type="catalytic activity">
    <reaction evidence="1 6">
        <text>a uridine in RNA = a pseudouridine in RNA</text>
        <dbReference type="Rhea" id="RHEA:48348"/>
        <dbReference type="Rhea" id="RHEA-COMP:12068"/>
        <dbReference type="Rhea" id="RHEA-COMP:12069"/>
        <dbReference type="ChEBI" id="CHEBI:65314"/>
        <dbReference type="ChEBI" id="CHEBI:65315"/>
    </reaction>
</comment>
<accession>A0A0S7BHK9</accession>
<dbReference type="Pfam" id="PF01479">
    <property type="entry name" value="S4"/>
    <property type="match status" value="1"/>
</dbReference>
<dbReference type="PANTHER" id="PTHR21600:SF44">
    <property type="entry name" value="RIBOSOMAL LARGE SUBUNIT PSEUDOURIDINE SYNTHASE D"/>
    <property type="match status" value="1"/>
</dbReference>
<dbReference type="EC" id="5.4.99.-" evidence="6"/>
<dbReference type="Gene3D" id="3.30.2350.10">
    <property type="entry name" value="Pseudouridine synthase"/>
    <property type="match status" value="1"/>
</dbReference>
<dbReference type="AlphaFoldDB" id="A0A0S7BHK9"/>
<dbReference type="InterPro" id="IPR020103">
    <property type="entry name" value="PsdUridine_synth_cat_dom_sf"/>
</dbReference>
<organism evidence="8">
    <name type="scientific">Longilinea arvoryzae</name>
    <dbReference type="NCBI Taxonomy" id="360412"/>
    <lineage>
        <taxon>Bacteria</taxon>
        <taxon>Bacillati</taxon>
        <taxon>Chloroflexota</taxon>
        <taxon>Anaerolineae</taxon>
        <taxon>Anaerolineales</taxon>
        <taxon>Anaerolineaceae</taxon>
        <taxon>Longilinea</taxon>
    </lineage>
</organism>
<sequence>MTFTITAATADRLDKFLVAHLSEFSRSRLQALIRDGFVSVDDRVVTKTGMLLAANQKVIIRLPAPAPSDLVPEEIPLDILFENQDVMVINKPAGMVVHPSAGHGTGTLVHAALAHAPELEGVGGERRPGIVHRLDKDTSGLILIAKNDHAHHWLQDQFKSRKVKKIYLALVDGFPPTPSGRIEAYIGRDPSHRKKMAIVSEQKGRSAVTEYFTVETFARHSLIEAHPLTGRTHQIRLHLAFLGCPIVGDTIYGHRKSSIDLPRHFLHAARLTIQLPGEEKARTFEAALPPELTEILNDLRSNH</sequence>
<feature type="domain" description="RNA-binding S4" evidence="7">
    <location>
        <begin position="11"/>
        <end position="76"/>
    </location>
</feature>
<feature type="active site" evidence="4">
    <location>
        <position position="135"/>
    </location>
</feature>
<dbReference type="InterPro" id="IPR002942">
    <property type="entry name" value="S4_RNA-bd"/>
</dbReference>
<reference evidence="8" key="1">
    <citation type="submission" date="2015-07" db="EMBL/GenBank/DDBJ databases">
        <title>Draft Genome Sequences of Anaerolinea thermolimosa IMO-1, Bellilinea caldifistulae GOMI-1, Leptolinea tardivitalis YMTK-2, Levilinea saccharolytica KIBI-1,Longilinea arvoryzae KOME-1, Previously Described as Members of the Anaerolineaceae (Chloroflexi).</title>
        <authorList>
            <person name="Sekiguchi Y."/>
            <person name="Ohashi A."/>
            <person name="Matsuura N."/>
            <person name="Tourlousse M.D."/>
        </authorList>
    </citation>
    <scope>NUCLEOTIDE SEQUENCE [LARGE SCALE GENOMIC DNA]</scope>
    <source>
        <strain evidence="8">KOME-1</strain>
    </source>
</reference>
<keyword evidence="5" id="KW-0694">RNA-binding</keyword>
<dbReference type="InterPro" id="IPR006145">
    <property type="entry name" value="PsdUridine_synth_RsuA/RluA"/>
</dbReference>
<dbReference type="NCBIfam" id="TIGR00005">
    <property type="entry name" value="rluA_subfam"/>
    <property type="match status" value="1"/>
</dbReference>
<evidence type="ECO:0000259" key="7">
    <source>
        <dbReference type="SMART" id="SM00363"/>
    </source>
</evidence>
<dbReference type="SUPFAM" id="SSF55120">
    <property type="entry name" value="Pseudouridine synthase"/>
    <property type="match status" value="1"/>
</dbReference>
<dbReference type="GO" id="GO:0003723">
    <property type="term" value="F:RNA binding"/>
    <property type="evidence" value="ECO:0007669"/>
    <property type="project" value="UniProtKB-KW"/>
</dbReference>
<comment type="similarity">
    <text evidence="2 6">Belongs to the pseudouridine synthase RluA family.</text>
</comment>
<dbReference type="InterPro" id="IPR036986">
    <property type="entry name" value="S4_RNA-bd_sf"/>
</dbReference>